<dbReference type="PANTHER" id="PTHR30153">
    <property type="entry name" value="REPLICATIVE DNA HELICASE DNAB"/>
    <property type="match status" value="1"/>
</dbReference>
<evidence type="ECO:0000256" key="10">
    <source>
        <dbReference type="ARBA" id="ARBA00048954"/>
    </source>
</evidence>
<proteinExistence type="inferred from homology"/>
<dbReference type="CDD" id="cd00984">
    <property type="entry name" value="DnaB_C"/>
    <property type="match status" value="1"/>
</dbReference>
<reference evidence="14 15" key="1">
    <citation type="submission" date="2014-02" db="EMBL/GenBank/DDBJ databases">
        <title>Genome sequence of Mycoplasma capricolum subsp. capricolum strain 14232.</title>
        <authorList>
            <person name="Sirand-Pugnet P."/>
            <person name="Breton M."/>
            <person name="Dordet-Frisoni E."/>
            <person name="Baranowski E."/>
            <person name="Barre A."/>
            <person name="Couture C."/>
            <person name="Dupuy V."/>
            <person name="Gaurivaud P."/>
            <person name="Jacob D."/>
            <person name="Lemaitre C."/>
            <person name="Manso-Silvan L."/>
            <person name="Nikolski M."/>
            <person name="Nouvel L.-X."/>
            <person name="Poumarat F."/>
            <person name="Tardy F."/>
            <person name="Thebault P."/>
            <person name="Theil S."/>
            <person name="Citti C."/>
            <person name="Thiaucourt F."/>
            <person name="Blanchard A."/>
        </authorList>
    </citation>
    <scope>NUCLEOTIDE SEQUENCE [LARGE SCALE GENOMIC DNA]</scope>
    <source>
        <strain evidence="14 15">14232</strain>
    </source>
</reference>
<evidence type="ECO:0000256" key="12">
    <source>
        <dbReference type="RuleBase" id="RU362085"/>
    </source>
</evidence>
<dbReference type="AlphaFoldDB" id="A0A084EJ45"/>
<keyword evidence="8 12" id="KW-0238">DNA-binding</keyword>
<dbReference type="PANTHER" id="PTHR30153:SF2">
    <property type="entry name" value="REPLICATIVE DNA HELICASE"/>
    <property type="match status" value="1"/>
</dbReference>
<dbReference type="GO" id="GO:0016887">
    <property type="term" value="F:ATP hydrolysis activity"/>
    <property type="evidence" value="ECO:0007669"/>
    <property type="project" value="RHEA"/>
</dbReference>
<dbReference type="InterPro" id="IPR007692">
    <property type="entry name" value="DNA_helicase_DnaB"/>
</dbReference>
<evidence type="ECO:0000256" key="1">
    <source>
        <dbReference type="ARBA" id="ARBA00008428"/>
    </source>
</evidence>
<dbReference type="EMBL" id="JFDO01000027">
    <property type="protein sequence ID" value="KEZ17987.1"/>
    <property type="molecule type" value="Genomic_DNA"/>
</dbReference>
<evidence type="ECO:0000313" key="15">
    <source>
        <dbReference type="Proteomes" id="UP000028533"/>
    </source>
</evidence>
<dbReference type="Gene3D" id="1.10.860.10">
    <property type="entry name" value="DNAb Helicase, Chain A"/>
    <property type="match status" value="1"/>
</dbReference>
<evidence type="ECO:0000256" key="11">
    <source>
        <dbReference type="NCBIfam" id="TIGR00665"/>
    </source>
</evidence>
<keyword evidence="3 12" id="KW-0235">DNA replication</keyword>
<dbReference type="InterPro" id="IPR036185">
    <property type="entry name" value="DNA_heli_DnaB-like_N_sf"/>
</dbReference>
<dbReference type="InterPro" id="IPR016136">
    <property type="entry name" value="DNA_helicase_N/primase_C"/>
</dbReference>
<sequence>MTEEEIVYAERFVLSAAMMNETKIDDIISRLKEYHFLLPLHKAIYKATRDLKIREKPTGPIAVINYLYDNKLLTKEIEENDIYTMCAEYFTDENLNTFIDILIQDSNKRRLSEIGKDLIKQCDISNTDIQQILENIQAKLINIEQDSKVYSIKNASEISKHYLNKLMELASSNQNCMGIPSGFNSLDNLTSGWQNSDLIILAARPSMGKTAFALNLALNAAIKEHKVALFSLEMSKEQLIARLLSRISKVDSSAFKNPKIINSDSWDKLLSLSEKLNNIYIDDSALLTTQQIRTRLYKLKKEQNIELCVIDYLQLIKSLEEKDRQNEVSEISRQLKQIARELNIPIICLSQLSRRVETREDKRPMLSDLRDSGAIEQDADIVTFLYRKSYYDKKEDSNKNLKIEPTELIIAKHRNGATGTIVFNFEKQYGIFTNPTF</sequence>
<dbReference type="Pfam" id="PF00772">
    <property type="entry name" value="DnaB"/>
    <property type="match status" value="1"/>
</dbReference>
<dbReference type="EC" id="5.6.2.3" evidence="11 12"/>
<dbReference type="GO" id="GO:1990077">
    <property type="term" value="C:primosome complex"/>
    <property type="evidence" value="ECO:0007669"/>
    <property type="project" value="UniProtKB-UniRule"/>
</dbReference>
<comment type="similarity">
    <text evidence="1 12">Belongs to the helicase family. DnaB subfamily.</text>
</comment>
<name>A0A084EJ45_MYCCA</name>
<feature type="domain" description="SF4 helicase" evidence="13">
    <location>
        <begin position="172"/>
        <end position="437"/>
    </location>
</feature>
<dbReference type="SUPFAM" id="SSF48024">
    <property type="entry name" value="N-terminal domain of DnaB helicase"/>
    <property type="match status" value="1"/>
</dbReference>
<dbReference type="Gene3D" id="3.40.50.300">
    <property type="entry name" value="P-loop containing nucleotide triphosphate hydrolases"/>
    <property type="match status" value="1"/>
</dbReference>
<dbReference type="GO" id="GO:0005829">
    <property type="term" value="C:cytosol"/>
    <property type="evidence" value="ECO:0007669"/>
    <property type="project" value="TreeGrafter"/>
</dbReference>
<dbReference type="InterPro" id="IPR027417">
    <property type="entry name" value="P-loop_NTPase"/>
</dbReference>
<dbReference type="PROSITE" id="PS51199">
    <property type="entry name" value="SF4_HELICASE"/>
    <property type="match status" value="1"/>
</dbReference>
<evidence type="ECO:0000256" key="7">
    <source>
        <dbReference type="ARBA" id="ARBA00022840"/>
    </source>
</evidence>
<keyword evidence="9" id="KW-0413">Isomerase</keyword>
<evidence type="ECO:0000256" key="3">
    <source>
        <dbReference type="ARBA" id="ARBA00022705"/>
    </source>
</evidence>
<dbReference type="GO" id="GO:0006269">
    <property type="term" value="P:DNA replication, synthesis of primer"/>
    <property type="evidence" value="ECO:0007669"/>
    <property type="project" value="UniProtKB-UniRule"/>
</dbReference>
<dbReference type="RefSeq" id="WP_036432309.1">
    <property type="nucleotide sequence ID" value="NZ_JFDO01000027.1"/>
</dbReference>
<evidence type="ECO:0000259" key="13">
    <source>
        <dbReference type="PROSITE" id="PS51199"/>
    </source>
</evidence>
<keyword evidence="2 12" id="KW-0639">Primosome</keyword>
<evidence type="ECO:0000256" key="4">
    <source>
        <dbReference type="ARBA" id="ARBA00022741"/>
    </source>
</evidence>
<dbReference type="SUPFAM" id="SSF52540">
    <property type="entry name" value="P-loop containing nucleoside triphosphate hydrolases"/>
    <property type="match status" value="1"/>
</dbReference>
<dbReference type="GO" id="GO:0003677">
    <property type="term" value="F:DNA binding"/>
    <property type="evidence" value="ECO:0007669"/>
    <property type="project" value="UniProtKB-UniRule"/>
</dbReference>
<evidence type="ECO:0000256" key="5">
    <source>
        <dbReference type="ARBA" id="ARBA00022801"/>
    </source>
</evidence>
<dbReference type="GO" id="GO:0043139">
    <property type="term" value="F:5'-3' DNA helicase activity"/>
    <property type="evidence" value="ECO:0007669"/>
    <property type="project" value="UniProtKB-EC"/>
</dbReference>
<protein>
    <recommendedName>
        <fullName evidence="11 12">Replicative DNA helicase</fullName>
        <ecNumber evidence="11 12">5.6.2.3</ecNumber>
    </recommendedName>
</protein>
<dbReference type="InterPro" id="IPR007694">
    <property type="entry name" value="DNA_helicase_DnaB-like_C"/>
</dbReference>
<evidence type="ECO:0000256" key="6">
    <source>
        <dbReference type="ARBA" id="ARBA00022806"/>
    </source>
</evidence>
<comment type="caution">
    <text evidence="14">The sequence shown here is derived from an EMBL/GenBank/DDBJ whole genome shotgun (WGS) entry which is preliminary data.</text>
</comment>
<keyword evidence="5 12" id="KW-0378">Hydrolase</keyword>
<comment type="catalytic activity">
    <reaction evidence="10 12">
        <text>ATP + H2O = ADP + phosphate + H(+)</text>
        <dbReference type="Rhea" id="RHEA:13065"/>
        <dbReference type="ChEBI" id="CHEBI:15377"/>
        <dbReference type="ChEBI" id="CHEBI:15378"/>
        <dbReference type="ChEBI" id="CHEBI:30616"/>
        <dbReference type="ChEBI" id="CHEBI:43474"/>
        <dbReference type="ChEBI" id="CHEBI:456216"/>
        <dbReference type="EC" id="5.6.2.3"/>
    </reaction>
</comment>
<evidence type="ECO:0000256" key="8">
    <source>
        <dbReference type="ARBA" id="ARBA00023125"/>
    </source>
</evidence>
<accession>A0A084EJ45</accession>
<dbReference type="Pfam" id="PF03796">
    <property type="entry name" value="DnaB_C"/>
    <property type="match status" value="1"/>
</dbReference>
<comment type="function">
    <text evidence="12">The main replicative DNA helicase, it participates in initiation and elongation during chromosome replication. Travels ahead of the DNA replisome, separating dsDNA into templates for DNA synthesis. A processive ATP-dependent 5'-3' DNA helicase it has DNA-dependent ATPase activity.</text>
</comment>
<evidence type="ECO:0000256" key="2">
    <source>
        <dbReference type="ARBA" id="ARBA00022515"/>
    </source>
</evidence>
<dbReference type="GO" id="GO:0005524">
    <property type="term" value="F:ATP binding"/>
    <property type="evidence" value="ECO:0007669"/>
    <property type="project" value="UniProtKB-UniRule"/>
</dbReference>
<dbReference type="InterPro" id="IPR007693">
    <property type="entry name" value="DNA_helicase_DnaB-like_N"/>
</dbReference>
<evidence type="ECO:0000313" key="14">
    <source>
        <dbReference type="EMBL" id="KEZ17987.1"/>
    </source>
</evidence>
<organism evidence="14 15">
    <name type="scientific">Mycoplasma capricolum subsp. capricolum 14232</name>
    <dbReference type="NCBI Taxonomy" id="1188238"/>
    <lineage>
        <taxon>Bacteria</taxon>
        <taxon>Bacillati</taxon>
        <taxon>Mycoplasmatota</taxon>
        <taxon>Mollicutes</taxon>
        <taxon>Mycoplasmataceae</taxon>
        <taxon>Mycoplasma</taxon>
    </lineage>
</organism>
<keyword evidence="4 12" id="KW-0547">Nucleotide-binding</keyword>
<dbReference type="Proteomes" id="UP000028533">
    <property type="component" value="Unassembled WGS sequence"/>
</dbReference>
<dbReference type="NCBIfam" id="TIGR00665">
    <property type="entry name" value="DnaB"/>
    <property type="match status" value="1"/>
</dbReference>
<evidence type="ECO:0000256" key="9">
    <source>
        <dbReference type="ARBA" id="ARBA00023235"/>
    </source>
</evidence>
<keyword evidence="7 12" id="KW-0067">ATP-binding</keyword>
<gene>
    <name evidence="14" type="primary">dnaC-2</name>
    <name evidence="14" type="ORF">MCAPa_7090</name>
</gene>
<keyword evidence="6 12" id="KW-0347">Helicase</keyword>